<dbReference type="GO" id="GO:0006352">
    <property type="term" value="P:DNA-templated transcription initiation"/>
    <property type="evidence" value="ECO:0007669"/>
    <property type="project" value="InterPro"/>
</dbReference>
<organism evidence="5 6">
    <name type="scientific">Gimesia alba</name>
    <dbReference type="NCBI Taxonomy" id="2527973"/>
    <lineage>
        <taxon>Bacteria</taxon>
        <taxon>Pseudomonadati</taxon>
        <taxon>Planctomycetota</taxon>
        <taxon>Planctomycetia</taxon>
        <taxon>Planctomycetales</taxon>
        <taxon>Planctomycetaceae</taxon>
        <taxon>Gimesia</taxon>
    </lineage>
</organism>
<name>A0A517RGY0_9PLAN</name>
<evidence type="ECO:0000256" key="3">
    <source>
        <dbReference type="ARBA" id="ARBA00023163"/>
    </source>
</evidence>
<keyword evidence="6" id="KW-1185">Reference proteome</keyword>
<keyword evidence="1" id="KW-0805">Transcription regulation</keyword>
<evidence type="ECO:0000256" key="2">
    <source>
        <dbReference type="ARBA" id="ARBA00023082"/>
    </source>
</evidence>
<proteinExistence type="predicted"/>
<dbReference type="InterPro" id="IPR036388">
    <property type="entry name" value="WH-like_DNA-bd_sf"/>
</dbReference>
<evidence type="ECO:0000313" key="5">
    <source>
        <dbReference type="EMBL" id="QDT43129.1"/>
    </source>
</evidence>
<dbReference type="Proteomes" id="UP000317171">
    <property type="component" value="Chromosome"/>
</dbReference>
<dbReference type="EMBL" id="CP036269">
    <property type="protein sequence ID" value="QDT43129.1"/>
    <property type="molecule type" value="Genomic_DNA"/>
</dbReference>
<evidence type="ECO:0000256" key="1">
    <source>
        <dbReference type="ARBA" id="ARBA00023015"/>
    </source>
</evidence>
<keyword evidence="3" id="KW-0804">Transcription</keyword>
<dbReference type="PANTHER" id="PTHR43133:SF39">
    <property type="entry name" value="SIMILAR TO RNA POLYMERASE SIGMA-E FACTOR"/>
    <property type="match status" value="1"/>
</dbReference>
<sequence>MQDVTRILQAMESGDVAATDQLLPIVYAELRKLAGNKLSHEAPGQTLTATALVHEAYLRLVGDSGEERQWDHRGHFFAAAAESMRRILIENARRKKRVKHGGEHDRVDLPEIAAPALDQSDDLLALDAALTEFAKESPEKAELVKLRYFAGLSEQEAADVLGISRATAARHWAYSRAWLFSQIKSDKDQTV</sequence>
<dbReference type="SUPFAM" id="SSF88659">
    <property type="entry name" value="Sigma3 and sigma4 domains of RNA polymerase sigma factors"/>
    <property type="match status" value="1"/>
</dbReference>
<dbReference type="GO" id="GO:0016987">
    <property type="term" value="F:sigma factor activity"/>
    <property type="evidence" value="ECO:0007669"/>
    <property type="project" value="UniProtKB-KW"/>
</dbReference>
<keyword evidence="2" id="KW-0731">Sigma factor</keyword>
<dbReference type="AlphaFoldDB" id="A0A517RGY0"/>
<accession>A0A517RGY0</accession>
<evidence type="ECO:0000259" key="4">
    <source>
        <dbReference type="Pfam" id="PF07638"/>
    </source>
</evidence>
<dbReference type="KEGG" id="gaz:Pan241w_32270"/>
<dbReference type="InterPro" id="IPR013324">
    <property type="entry name" value="RNA_pol_sigma_r3/r4-like"/>
</dbReference>
<dbReference type="InterPro" id="IPR011517">
    <property type="entry name" value="RNA_pol_sigma70_ECF-like"/>
</dbReference>
<dbReference type="Pfam" id="PF07638">
    <property type="entry name" value="Sigma70_ECF"/>
    <property type="match status" value="1"/>
</dbReference>
<feature type="domain" description="RNA polymerase sigma-70 ECF-like HTH" evidence="4">
    <location>
        <begin position="1"/>
        <end position="184"/>
    </location>
</feature>
<gene>
    <name evidence="5" type="ORF">Pan241w_32270</name>
</gene>
<protein>
    <submittedName>
        <fullName evidence="5">RNA polymerase sigma factor</fullName>
    </submittedName>
</protein>
<dbReference type="NCBIfam" id="TIGR02937">
    <property type="entry name" value="sigma70-ECF"/>
    <property type="match status" value="1"/>
</dbReference>
<dbReference type="OrthoDB" id="278371at2"/>
<dbReference type="InterPro" id="IPR039425">
    <property type="entry name" value="RNA_pol_sigma-70-like"/>
</dbReference>
<dbReference type="NCBIfam" id="TIGR02999">
    <property type="entry name" value="Sig-70_X6"/>
    <property type="match status" value="1"/>
</dbReference>
<evidence type="ECO:0000313" key="6">
    <source>
        <dbReference type="Proteomes" id="UP000317171"/>
    </source>
</evidence>
<dbReference type="Gene3D" id="1.10.10.10">
    <property type="entry name" value="Winged helix-like DNA-binding domain superfamily/Winged helix DNA-binding domain"/>
    <property type="match status" value="1"/>
</dbReference>
<dbReference type="PANTHER" id="PTHR43133">
    <property type="entry name" value="RNA POLYMERASE ECF-TYPE SIGMA FACTO"/>
    <property type="match status" value="1"/>
</dbReference>
<dbReference type="InterPro" id="IPR014284">
    <property type="entry name" value="RNA_pol_sigma-70_dom"/>
</dbReference>
<dbReference type="InterPro" id="IPR053812">
    <property type="entry name" value="HTH_Sigma70_ECF-like"/>
</dbReference>
<reference evidence="5 6" key="1">
    <citation type="submission" date="2019-02" db="EMBL/GenBank/DDBJ databases">
        <title>Deep-cultivation of Planctomycetes and their phenomic and genomic characterization uncovers novel biology.</title>
        <authorList>
            <person name="Wiegand S."/>
            <person name="Jogler M."/>
            <person name="Boedeker C."/>
            <person name="Pinto D."/>
            <person name="Vollmers J."/>
            <person name="Rivas-Marin E."/>
            <person name="Kohn T."/>
            <person name="Peeters S.H."/>
            <person name="Heuer A."/>
            <person name="Rast P."/>
            <person name="Oberbeckmann S."/>
            <person name="Bunk B."/>
            <person name="Jeske O."/>
            <person name="Meyerdierks A."/>
            <person name="Storesund J.E."/>
            <person name="Kallscheuer N."/>
            <person name="Luecker S."/>
            <person name="Lage O.M."/>
            <person name="Pohl T."/>
            <person name="Merkel B.J."/>
            <person name="Hornburger P."/>
            <person name="Mueller R.-W."/>
            <person name="Bruemmer F."/>
            <person name="Labrenz M."/>
            <person name="Spormann A.M."/>
            <person name="Op den Camp H."/>
            <person name="Overmann J."/>
            <person name="Amann R."/>
            <person name="Jetten M.S.M."/>
            <person name="Mascher T."/>
            <person name="Medema M.H."/>
            <person name="Devos D.P."/>
            <person name="Kaster A.-K."/>
            <person name="Ovreas L."/>
            <person name="Rohde M."/>
            <person name="Galperin M.Y."/>
            <person name="Jogler C."/>
        </authorList>
    </citation>
    <scope>NUCLEOTIDE SEQUENCE [LARGE SCALE GENOMIC DNA]</scope>
    <source>
        <strain evidence="5 6">Pan241w</strain>
    </source>
</reference>
<dbReference type="RefSeq" id="WP_145217490.1">
    <property type="nucleotide sequence ID" value="NZ_CP036269.1"/>
</dbReference>